<proteinExistence type="predicted"/>
<evidence type="ECO:0000313" key="1">
    <source>
        <dbReference type="EMBL" id="CAH6722753.1"/>
    </source>
</evidence>
<organism evidence="1 2">
    <name type="scientific">[Candida] jaroonii</name>
    <dbReference type="NCBI Taxonomy" id="467808"/>
    <lineage>
        <taxon>Eukaryota</taxon>
        <taxon>Fungi</taxon>
        <taxon>Dikarya</taxon>
        <taxon>Ascomycota</taxon>
        <taxon>Saccharomycotina</taxon>
        <taxon>Pichiomycetes</taxon>
        <taxon>Debaryomycetaceae</taxon>
        <taxon>Yamadazyma</taxon>
    </lineage>
</organism>
<reference evidence="1" key="1">
    <citation type="submission" date="2022-06" db="EMBL/GenBank/DDBJ databases">
        <authorList>
            <person name="Legras J.-L."/>
            <person name="Devillers H."/>
            <person name="Grondin C."/>
        </authorList>
    </citation>
    <scope>NUCLEOTIDE SEQUENCE</scope>
    <source>
        <strain evidence="1">CLIB 1444</strain>
    </source>
</reference>
<accession>A0ACA9YCF7</accession>
<dbReference type="EMBL" id="CALSDN010000011">
    <property type="protein sequence ID" value="CAH6722753.1"/>
    <property type="molecule type" value="Genomic_DNA"/>
</dbReference>
<evidence type="ECO:0000313" key="2">
    <source>
        <dbReference type="Proteomes" id="UP001152531"/>
    </source>
</evidence>
<keyword evidence="2" id="KW-1185">Reference proteome</keyword>
<name>A0ACA9YCF7_9ASCO</name>
<comment type="caution">
    <text evidence="1">The sequence shown here is derived from an EMBL/GenBank/DDBJ whole genome shotgun (WGS) entry which is preliminary data.</text>
</comment>
<sequence>MSSDPFNEVEEDAWQQLKKLEGLGASEFVNENLKLDFNNVYQELEEIMNDLNEALNISKESPAQFNLTNEDISKRYDILNKLEDKKQSIMKSWNSKINDPRRIREVTSMSNRISQDGENPFNDKHRIDNEFNQYQQQELIKDQDLQLDSIHETMRNLNQQAMIMGNELEDQGMMLDDLDHNLDRVDNRLQQGLKRINWVIEKNRERGSDWCIGILVVALIVLLILIIIA</sequence>
<gene>
    <name evidence="1" type="ORF">CLIB1444_11S00364</name>
</gene>
<protein>
    <submittedName>
        <fullName evidence="1">t-SNARE affecting a late Golgi compartment protein 1</fullName>
    </submittedName>
</protein>
<dbReference type="Proteomes" id="UP001152531">
    <property type="component" value="Unassembled WGS sequence"/>
</dbReference>